<dbReference type="Proteomes" id="UP000244450">
    <property type="component" value="Unassembled WGS sequence"/>
</dbReference>
<comment type="caution">
    <text evidence="1">The sequence shown here is derived from an EMBL/GenBank/DDBJ whole genome shotgun (WGS) entry which is preliminary data.</text>
</comment>
<accession>A0A2T7BEK9</accession>
<organism evidence="1 2">
    <name type="scientific">Chitinophaga parva</name>
    <dbReference type="NCBI Taxonomy" id="2169414"/>
    <lineage>
        <taxon>Bacteria</taxon>
        <taxon>Pseudomonadati</taxon>
        <taxon>Bacteroidota</taxon>
        <taxon>Chitinophagia</taxon>
        <taxon>Chitinophagales</taxon>
        <taxon>Chitinophagaceae</taxon>
        <taxon>Chitinophaga</taxon>
    </lineage>
</organism>
<evidence type="ECO:0000313" key="1">
    <source>
        <dbReference type="EMBL" id="PUZ24732.1"/>
    </source>
</evidence>
<dbReference type="EMBL" id="QCYK01000002">
    <property type="protein sequence ID" value="PUZ24732.1"/>
    <property type="molecule type" value="Genomic_DNA"/>
</dbReference>
<name>A0A2T7BEK9_9BACT</name>
<gene>
    <name evidence="1" type="ORF">DCC81_10330</name>
</gene>
<keyword evidence="2" id="KW-1185">Reference proteome</keyword>
<proteinExistence type="predicted"/>
<dbReference type="AlphaFoldDB" id="A0A2T7BEK9"/>
<protein>
    <submittedName>
        <fullName evidence="1">Uncharacterized protein</fullName>
    </submittedName>
</protein>
<reference evidence="1 2" key="1">
    <citation type="submission" date="2018-04" db="EMBL/GenBank/DDBJ databases">
        <title>Chitinophaga fuyangensis sp. nov., isolated from soil in a chemical factory.</title>
        <authorList>
            <person name="Chen K."/>
        </authorList>
    </citation>
    <scope>NUCLEOTIDE SEQUENCE [LARGE SCALE GENOMIC DNA]</scope>
    <source>
        <strain evidence="1 2">LY-1</strain>
    </source>
</reference>
<evidence type="ECO:0000313" key="2">
    <source>
        <dbReference type="Proteomes" id="UP000244450"/>
    </source>
</evidence>
<sequence length="68" mass="7354">MWVSFTAYSTQVLHPGDGKSPPVAHAGRAQSFNVRKQATLAQSCTGSGFFRAKCLQEIHAISTAEYNP</sequence>